<dbReference type="CDD" id="cd00037">
    <property type="entry name" value="CLECT"/>
    <property type="match status" value="1"/>
</dbReference>
<keyword evidence="1" id="KW-1015">Disulfide bond</keyword>
<protein>
    <recommendedName>
        <fullName evidence="3">C-type lectin domain-containing protein</fullName>
    </recommendedName>
</protein>
<dbReference type="PANTHER" id="PTHR22803">
    <property type="entry name" value="MANNOSE, PHOSPHOLIPASE, LECTIN RECEPTOR RELATED"/>
    <property type="match status" value="1"/>
</dbReference>
<organism evidence="4 5">
    <name type="scientific">Chilo suppressalis</name>
    <name type="common">Asiatic rice borer moth</name>
    <dbReference type="NCBI Taxonomy" id="168631"/>
    <lineage>
        <taxon>Eukaryota</taxon>
        <taxon>Metazoa</taxon>
        <taxon>Ecdysozoa</taxon>
        <taxon>Arthropoda</taxon>
        <taxon>Hexapoda</taxon>
        <taxon>Insecta</taxon>
        <taxon>Pterygota</taxon>
        <taxon>Neoptera</taxon>
        <taxon>Endopterygota</taxon>
        <taxon>Lepidoptera</taxon>
        <taxon>Glossata</taxon>
        <taxon>Ditrysia</taxon>
        <taxon>Pyraloidea</taxon>
        <taxon>Crambidae</taxon>
        <taxon>Crambinae</taxon>
        <taxon>Chilo</taxon>
    </lineage>
</organism>
<dbReference type="InterPro" id="IPR018378">
    <property type="entry name" value="C-type_lectin_CS"/>
</dbReference>
<keyword evidence="2" id="KW-0732">Signal</keyword>
<accession>A0ABN8AVG3</accession>
<name>A0ABN8AVG3_CHISP</name>
<evidence type="ECO:0000313" key="4">
    <source>
        <dbReference type="EMBL" id="CAH0400119.1"/>
    </source>
</evidence>
<proteinExistence type="predicted"/>
<dbReference type="Gene3D" id="3.10.100.10">
    <property type="entry name" value="Mannose-Binding Protein A, subunit A"/>
    <property type="match status" value="1"/>
</dbReference>
<evidence type="ECO:0000313" key="5">
    <source>
        <dbReference type="Proteomes" id="UP001153292"/>
    </source>
</evidence>
<sequence>MFGFLTIFIVCGSVLSDSLNGGDSANNVVTQKLNSTTYTLVNQAKNWTTARDSCAMTGGKLAVPKSEEEFLFIQNIVRGMHYPSIVDSDFKLMVWLGISNLENYLIWKTVDDINLEKVGFHSWAGKNSAAISDNPAEPHCVGMDAANHGLRDFWCHLRLAYICESKSNNIH</sequence>
<feature type="signal peptide" evidence="2">
    <location>
        <begin position="1"/>
        <end position="16"/>
    </location>
</feature>
<dbReference type="Proteomes" id="UP001153292">
    <property type="component" value="Chromosome 16"/>
</dbReference>
<dbReference type="InterPro" id="IPR016186">
    <property type="entry name" value="C-type_lectin-like/link_sf"/>
</dbReference>
<reference evidence="4" key="1">
    <citation type="submission" date="2021-12" db="EMBL/GenBank/DDBJ databases">
        <authorList>
            <person name="King R."/>
        </authorList>
    </citation>
    <scope>NUCLEOTIDE SEQUENCE</scope>
</reference>
<evidence type="ECO:0000256" key="2">
    <source>
        <dbReference type="SAM" id="SignalP"/>
    </source>
</evidence>
<dbReference type="InterPro" id="IPR001304">
    <property type="entry name" value="C-type_lectin-like"/>
</dbReference>
<dbReference type="EMBL" id="OU963909">
    <property type="protein sequence ID" value="CAH0400119.1"/>
    <property type="molecule type" value="Genomic_DNA"/>
</dbReference>
<dbReference type="InterPro" id="IPR016187">
    <property type="entry name" value="CTDL_fold"/>
</dbReference>
<dbReference type="SUPFAM" id="SSF56436">
    <property type="entry name" value="C-type lectin-like"/>
    <property type="match status" value="1"/>
</dbReference>
<keyword evidence="5" id="KW-1185">Reference proteome</keyword>
<feature type="domain" description="C-type lectin" evidence="3">
    <location>
        <begin position="33"/>
        <end position="164"/>
    </location>
</feature>
<evidence type="ECO:0000256" key="1">
    <source>
        <dbReference type="ARBA" id="ARBA00023157"/>
    </source>
</evidence>
<dbReference type="PROSITE" id="PS50041">
    <property type="entry name" value="C_TYPE_LECTIN_2"/>
    <property type="match status" value="1"/>
</dbReference>
<feature type="chain" id="PRO_5046884941" description="C-type lectin domain-containing protein" evidence="2">
    <location>
        <begin position="17"/>
        <end position="171"/>
    </location>
</feature>
<gene>
    <name evidence="4" type="ORF">CHILSU_LOCUS3301</name>
</gene>
<evidence type="ECO:0000259" key="3">
    <source>
        <dbReference type="PROSITE" id="PS50041"/>
    </source>
</evidence>
<dbReference type="SMART" id="SM00034">
    <property type="entry name" value="CLECT"/>
    <property type="match status" value="1"/>
</dbReference>
<dbReference type="Pfam" id="PF00059">
    <property type="entry name" value="Lectin_C"/>
    <property type="match status" value="1"/>
</dbReference>
<dbReference type="PROSITE" id="PS00615">
    <property type="entry name" value="C_TYPE_LECTIN_1"/>
    <property type="match status" value="1"/>
</dbReference>
<dbReference type="InterPro" id="IPR050111">
    <property type="entry name" value="C-type_lectin/snaclec_domain"/>
</dbReference>